<evidence type="ECO:0000313" key="9">
    <source>
        <dbReference type="EMBL" id="KAA9001779.1"/>
    </source>
</evidence>
<comment type="caution">
    <text evidence="9">The sequence shown here is derived from an EMBL/GenBank/DDBJ whole genome shotgun (WGS) entry which is preliminary data.</text>
</comment>
<evidence type="ECO:0000256" key="7">
    <source>
        <dbReference type="ARBA" id="ARBA00023048"/>
    </source>
</evidence>
<accession>A0A5J5G413</accession>
<protein>
    <submittedName>
        <fullName evidence="9">Uncharacterized protein</fullName>
    </submittedName>
</protein>
<dbReference type="GO" id="GO:0004519">
    <property type="term" value="F:endonuclease activity"/>
    <property type="evidence" value="ECO:0007669"/>
    <property type="project" value="UniProtKB-KW"/>
</dbReference>
<sequence>MSKVIRHAIPPTANGNAAGDGPSGPTAARSLSSRALTPLDTTNPVRKRSSMKQDTVLKAVSTIAGQDQISLKAGSAPYPILPDQILQKTVELHPVDNIQHEGPVYGIDNPNANTHSHHISRHMREWIQHET</sequence>
<name>A0A5J5G413_9GAMM</name>
<comment type="similarity">
    <text evidence="1">Belongs to the colicin/pyosin nuclease family.</text>
</comment>
<evidence type="ECO:0000256" key="6">
    <source>
        <dbReference type="ARBA" id="ARBA00023022"/>
    </source>
</evidence>
<evidence type="ECO:0000256" key="1">
    <source>
        <dbReference type="ARBA" id="ARBA00006811"/>
    </source>
</evidence>
<dbReference type="EMBL" id="VYKJ01000002">
    <property type="protein sequence ID" value="KAA9001779.1"/>
    <property type="molecule type" value="Genomic_DNA"/>
</dbReference>
<dbReference type="Gene3D" id="3.90.540.10">
    <property type="entry name" value="Colicin/pyocin, DNase domain"/>
    <property type="match status" value="1"/>
</dbReference>
<evidence type="ECO:0000313" key="10">
    <source>
        <dbReference type="Proteomes" id="UP000335415"/>
    </source>
</evidence>
<proteinExistence type="inferred from homology"/>
<dbReference type="Pfam" id="PF21431">
    <property type="entry name" value="Col-Pyo_DNase"/>
    <property type="match status" value="1"/>
</dbReference>
<keyword evidence="2" id="KW-0929">Antimicrobial</keyword>
<feature type="compositionally biased region" description="Polar residues" evidence="8">
    <location>
        <begin position="29"/>
        <end position="44"/>
    </location>
</feature>
<dbReference type="InterPro" id="IPR037146">
    <property type="entry name" value="Colicin/pyocin_DNase_dom_sf"/>
</dbReference>
<dbReference type="AlphaFoldDB" id="A0A5J5G413"/>
<evidence type="ECO:0000256" key="8">
    <source>
        <dbReference type="SAM" id="MobiDB-lite"/>
    </source>
</evidence>
<evidence type="ECO:0000256" key="3">
    <source>
        <dbReference type="ARBA" id="ARBA00022722"/>
    </source>
</evidence>
<dbReference type="RefSeq" id="WP_150434017.1">
    <property type="nucleotide sequence ID" value="NZ_VYKJ01000002.1"/>
</dbReference>
<keyword evidence="6" id="KW-0044">Antibiotic</keyword>
<keyword evidence="4" id="KW-0255">Endonuclease</keyword>
<keyword evidence="3" id="KW-0540">Nuclease</keyword>
<feature type="region of interest" description="Disordered" evidence="8">
    <location>
        <begin position="1"/>
        <end position="53"/>
    </location>
</feature>
<keyword evidence="5" id="KW-0378">Hydrolase</keyword>
<keyword evidence="7" id="KW-0078">Bacteriocin</keyword>
<evidence type="ECO:0000256" key="2">
    <source>
        <dbReference type="ARBA" id="ARBA00022529"/>
    </source>
</evidence>
<dbReference type="InterPro" id="IPR044925">
    <property type="entry name" value="His-Me_finger_sf"/>
</dbReference>
<dbReference type="GO" id="GO:0031640">
    <property type="term" value="P:killing of cells of another organism"/>
    <property type="evidence" value="ECO:0007669"/>
    <property type="project" value="UniProtKB-KW"/>
</dbReference>
<organism evidence="9 10">
    <name type="scientific">Affinibrenneria salicis</name>
    <dbReference type="NCBI Taxonomy" id="2590031"/>
    <lineage>
        <taxon>Bacteria</taxon>
        <taxon>Pseudomonadati</taxon>
        <taxon>Pseudomonadota</taxon>
        <taxon>Gammaproteobacteria</taxon>
        <taxon>Enterobacterales</taxon>
        <taxon>Pectobacteriaceae</taxon>
        <taxon>Affinibrenneria</taxon>
    </lineage>
</organism>
<evidence type="ECO:0000256" key="4">
    <source>
        <dbReference type="ARBA" id="ARBA00022759"/>
    </source>
</evidence>
<reference evidence="9 10" key="1">
    <citation type="submission" date="2019-09" db="EMBL/GenBank/DDBJ databases">
        <authorList>
            <person name="Li Y."/>
        </authorList>
    </citation>
    <scope>NUCLEOTIDE SEQUENCE [LARGE SCALE GENOMIC DNA]</scope>
    <source>
        <strain evidence="9 10">L3-3HA</strain>
    </source>
</reference>
<gene>
    <name evidence="9" type="ORF">FJU30_05670</name>
</gene>
<evidence type="ECO:0000256" key="5">
    <source>
        <dbReference type="ARBA" id="ARBA00022801"/>
    </source>
</evidence>
<dbReference type="Proteomes" id="UP000335415">
    <property type="component" value="Unassembled WGS sequence"/>
</dbReference>
<keyword evidence="10" id="KW-1185">Reference proteome</keyword>
<dbReference type="GO" id="GO:0016787">
    <property type="term" value="F:hydrolase activity"/>
    <property type="evidence" value="ECO:0007669"/>
    <property type="project" value="UniProtKB-KW"/>
</dbReference>
<dbReference type="OrthoDB" id="6975388at2"/>
<dbReference type="GO" id="GO:0042742">
    <property type="term" value="P:defense response to bacterium"/>
    <property type="evidence" value="ECO:0007669"/>
    <property type="project" value="UniProtKB-KW"/>
</dbReference>
<dbReference type="SUPFAM" id="SSF54060">
    <property type="entry name" value="His-Me finger endonucleases"/>
    <property type="match status" value="1"/>
</dbReference>